<accession>A0A3N4HX79</accession>
<protein>
    <submittedName>
        <fullName evidence="2">Uncharacterized protein</fullName>
    </submittedName>
</protein>
<dbReference type="EMBL" id="ML119713">
    <property type="protein sequence ID" value="RPA78279.1"/>
    <property type="molecule type" value="Genomic_DNA"/>
</dbReference>
<evidence type="ECO:0000313" key="2">
    <source>
        <dbReference type="EMBL" id="RPA78279.1"/>
    </source>
</evidence>
<sequence>MSPLHLIRTKLACEDRLIPASFAAKPKQSKSLLVMKRRHDNRSGYPSHQYTIGQADLLGLSKVLLAEAESELSSLDKLIKPLQLERDILAHISNAASLRPRRTIAELEGKVREVERHISDSKLALSKLEETTTLKTVLNESGMEEETVVGTGHIEEVLDTSQPLDIPLSTHNTRHYYNPSTLLSLTTTLLLHQATHPEAHTDPRIHKVHCSLKKIIELNRKVLLSLDFDNSVRKMWEGVPKLPISSDFWVATLGPRSPVVVWDGHFHDLRERMDFTFRREAGWRYERAVKELRMLEKEVERELGRLVLSRCERGFKKLTGFLRDGHYTGTERKA</sequence>
<gene>
    <name evidence="2" type="ORF">BJ508DRAFT_349499</name>
</gene>
<name>A0A3N4HX79_ASCIM</name>
<dbReference type="Proteomes" id="UP000275078">
    <property type="component" value="Unassembled WGS sequence"/>
</dbReference>
<keyword evidence="3" id="KW-1185">Reference proteome</keyword>
<feature type="coiled-coil region" evidence="1">
    <location>
        <begin position="65"/>
        <end position="131"/>
    </location>
</feature>
<keyword evidence="1" id="KW-0175">Coiled coil</keyword>
<evidence type="ECO:0000313" key="3">
    <source>
        <dbReference type="Proteomes" id="UP000275078"/>
    </source>
</evidence>
<dbReference type="AlphaFoldDB" id="A0A3N4HX79"/>
<evidence type="ECO:0000256" key="1">
    <source>
        <dbReference type="SAM" id="Coils"/>
    </source>
</evidence>
<organism evidence="2 3">
    <name type="scientific">Ascobolus immersus RN42</name>
    <dbReference type="NCBI Taxonomy" id="1160509"/>
    <lineage>
        <taxon>Eukaryota</taxon>
        <taxon>Fungi</taxon>
        <taxon>Dikarya</taxon>
        <taxon>Ascomycota</taxon>
        <taxon>Pezizomycotina</taxon>
        <taxon>Pezizomycetes</taxon>
        <taxon>Pezizales</taxon>
        <taxon>Ascobolaceae</taxon>
        <taxon>Ascobolus</taxon>
    </lineage>
</organism>
<proteinExistence type="predicted"/>
<reference evidence="2 3" key="1">
    <citation type="journal article" date="2018" name="Nat. Ecol. Evol.">
        <title>Pezizomycetes genomes reveal the molecular basis of ectomycorrhizal truffle lifestyle.</title>
        <authorList>
            <person name="Murat C."/>
            <person name="Payen T."/>
            <person name="Noel B."/>
            <person name="Kuo A."/>
            <person name="Morin E."/>
            <person name="Chen J."/>
            <person name="Kohler A."/>
            <person name="Krizsan K."/>
            <person name="Balestrini R."/>
            <person name="Da Silva C."/>
            <person name="Montanini B."/>
            <person name="Hainaut M."/>
            <person name="Levati E."/>
            <person name="Barry K.W."/>
            <person name="Belfiori B."/>
            <person name="Cichocki N."/>
            <person name="Clum A."/>
            <person name="Dockter R.B."/>
            <person name="Fauchery L."/>
            <person name="Guy J."/>
            <person name="Iotti M."/>
            <person name="Le Tacon F."/>
            <person name="Lindquist E.A."/>
            <person name="Lipzen A."/>
            <person name="Malagnac F."/>
            <person name="Mello A."/>
            <person name="Molinier V."/>
            <person name="Miyauchi S."/>
            <person name="Poulain J."/>
            <person name="Riccioni C."/>
            <person name="Rubini A."/>
            <person name="Sitrit Y."/>
            <person name="Splivallo R."/>
            <person name="Traeger S."/>
            <person name="Wang M."/>
            <person name="Zifcakova L."/>
            <person name="Wipf D."/>
            <person name="Zambonelli A."/>
            <person name="Paolocci F."/>
            <person name="Nowrousian M."/>
            <person name="Ottonello S."/>
            <person name="Baldrian P."/>
            <person name="Spatafora J.W."/>
            <person name="Henrissat B."/>
            <person name="Nagy L.G."/>
            <person name="Aury J.M."/>
            <person name="Wincker P."/>
            <person name="Grigoriev I.V."/>
            <person name="Bonfante P."/>
            <person name="Martin F.M."/>
        </authorList>
    </citation>
    <scope>NUCLEOTIDE SEQUENCE [LARGE SCALE GENOMIC DNA]</scope>
    <source>
        <strain evidence="2 3">RN42</strain>
    </source>
</reference>